<dbReference type="VEuPathDB" id="GiardiaDB:GMRT_25210"/>
<dbReference type="VEuPathDB" id="GiardiaDB:GMRT_16177"/>
<sequence length="193" mass="21370">MSESEISISGTTASSSFSEDEEDEPVLKQGPAVDEPLVLVRMSRGVQADHLEAPCVPLVFYEEEAIQQHGTCPICLRPFARWNEEGGYKCYACKGMVTCNRRDCLKVGYSLSKRKGPCPLCRAEDSLVWVAGKGMKFGGLTHPWTWSPAIRRRTSSSTSSLASKRGQEPGYRACPHPYPAVALELREALRPYE</sequence>
<reference evidence="2 10" key="1">
    <citation type="submission" date="2019-05" db="EMBL/GenBank/DDBJ databases">
        <title>The compact genome of Giardia muris reveals important steps in the evolution of intestinal protozoan parasites.</title>
        <authorList>
            <person name="Xu F."/>
            <person name="Jimenez-Gonzalez A."/>
            <person name="Einarsson E."/>
            <person name="Astvaldsson A."/>
            <person name="Peirasmaki D."/>
            <person name="Eckmann L."/>
            <person name="Andersson J.O."/>
            <person name="Svard S.G."/>
            <person name="Jerlstrom-Hultqvist J."/>
        </authorList>
    </citation>
    <scope>NUCLEOTIDE SEQUENCE [LARGE SCALE GENOMIC DNA]</scope>
    <source>
        <strain evidence="2 10">Roberts-Thomson</strain>
    </source>
</reference>
<gene>
    <name evidence="3" type="ORF">GMRT_16177</name>
    <name evidence="9" type="ORF">GMRT_24413</name>
    <name evidence="8" type="ORF">GMRT_25025</name>
    <name evidence="7" type="ORF">GMRT_25050</name>
    <name evidence="6" type="ORF">GMRT_25141</name>
    <name evidence="5" type="ORF">GMRT_25205</name>
    <name evidence="4" type="ORF">GMRT_25210</name>
    <name evidence="2" type="ORF">GMRT_25261</name>
</gene>
<evidence type="ECO:0000313" key="5">
    <source>
        <dbReference type="EMBL" id="TNJ26125.1"/>
    </source>
</evidence>
<dbReference type="EMBL" id="VDLU01000009">
    <property type="protein sequence ID" value="TNJ26158.1"/>
    <property type="molecule type" value="Genomic_DNA"/>
</dbReference>
<evidence type="ECO:0000313" key="10">
    <source>
        <dbReference type="Proteomes" id="UP000315496"/>
    </source>
</evidence>
<evidence type="ECO:0000256" key="1">
    <source>
        <dbReference type="SAM" id="MobiDB-lite"/>
    </source>
</evidence>
<evidence type="ECO:0000313" key="7">
    <source>
        <dbReference type="EMBL" id="TNJ26158.1"/>
    </source>
</evidence>
<dbReference type="VEuPathDB" id="GiardiaDB:GMRT_25261"/>
<dbReference type="EMBL" id="VDLU01000028">
    <property type="protein sequence ID" value="TNJ26125.1"/>
    <property type="molecule type" value="Genomic_DNA"/>
</dbReference>
<dbReference type="VEuPathDB" id="GiardiaDB:GMRT_24413"/>
<dbReference type="EMBL" id="VDLU01000004">
    <property type="protein sequence ID" value="TNJ27380.1"/>
    <property type="molecule type" value="Genomic_DNA"/>
</dbReference>
<dbReference type="AlphaFoldDB" id="A0A4Z1SZN6"/>
<name>A0A4Z1SZN6_GIAMU</name>
<evidence type="ECO:0000313" key="8">
    <source>
        <dbReference type="EMBL" id="TNJ26162.1"/>
    </source>
</evidence>
<evidence type="ECO:0000313" key="9">
    <source>
        <dbReference type="EMBL" id="TNJ27380.1"/>
    </source>
</evidence>
<proteinExistence type="predicted"/>
<organism evidence="2 10">
    <name type="scientific">Giardia muris</name>
    <dbReference type="NCBI Taxonomy" id="5742"/>
    <lineage>
        <taxon>Eukaryota</taxon>
        <taxon>Metamonada</taxon>
        <taxon>Diplomonadida</taxon>
        <taxon>Hexamitidae</taxon>
        <taxon>Giardiinae</taxon>
        <taxon>Giardia</taxon>
    </lineage>
</organism>
<dbReference type="EMBL" id="VDLU01000030">
    <property type="protein sequence ID" value="TNJ26119.1"/>
    <property type="molecule type" value="Genomic_DNA"/>
</dbReference>
<dbReference type="Proteomes" id="UP000315496">
    <property type="component" value="Chromosome 4"/>
</dbReference>
<dbReference type="EMBL" id="VDLU01000039">
    <property type="protein sequence ID" value="TNJ26117.1"/>
    <property type="molecule type" value="Genomic_DNA"/>
</dbReference>
<dbReference type="VEuPathDB" id="GiardiaDB:GMRT_25205"/>
<comment type="caution">
    <text evidence="2">The sequence shown here is derived from an EMBL/GenBank/DDBJ whole genome shotgun (WGS) entry which is preliminary data.</text>
</comment>
<accession>A0A4Z1SZN6</accession>
<dbReference type="VEuPathDB" id="GiardiaDB:GMRT_25141"/>
<dbReference type="EMBL" id="VDLU01000007">
    <property type="protein sequence ID" value="TNJ26162.1"/>
    <property type="molecule type" value="Genomic_DNA"/>
</dbReference>
<evidence type="ECO:0000313" key="4">
    <source>
        <dbReference type="EMBL" id="TNJ26121.1"/>
    </source>
</evidence>
<protein>
    <submittedName>
        <fullName evidence="2">Uncharacterized protein</fullName>
    </submittedName>
</protein>
<evidence type="ECO:0000313" key="3">
    <source>
        <dbReference type="EMBL" id="TNJ26119.1"/>
    </source>
</evidence>
<dbReference type="VEuPathDB" id="GiardiaDB:GMRT_25025"/>
<dbReference type="EMBL" id="VDLU01000018">
    <property type="protein sequence ID" value="TNJ26138.1"/>
    <property type="molecule type" value="Genomic_DNA"/>
</dbReference>
<feature type="region of interest" description="Disordered" evidence="1">
    <location>
        <begin position="1"/>
        <end position="29"/>
    </location>
</feature>
<keyword evidence="10" id="KW-1185">Reference proteome</keyword>
<evidence type="ECO:0000313" key="2">
    <source>
        <dbReference type="EMBL" id="TNJ26117.1"/>
    </source>
</evidence>
<dbReference type="EMBL" id="VDLU01000029">
    <property type="protein sequence ID" value="TNJ26121.1"/>
    <property type="molecule type" value="Genomic_DNA"/>
</dbReference>
<dbReference type="VEuPathDB" id="GiardiaDB:GMRT_25050"/>
<feature type="compositionally biased region" description="Low complexity" evidence="1">
    <location>
        <begin position="1"/>
        <end position="17"/>
    </location>
</feature>
<evidence type="ECO:0000313" key="6">
    <source>
        <dbReference type="EMBL" id="TNJ26138.1"/>
    </source>
</evidence>